<evidence type="ECO:0000313" key="2">
    <source>
        <dbReference type="Proteomes" id="UP000826661"/>
    </source>
</evidence>
<gene>
    <name evidence="1" type="ORF">H0G86_009125</name>
</gene>
<proteinExistence type="predicted"/>
<dbReference type="Proteomes" id="UP000826661">
    <property type="component" value="Chromosome V"/>
</dbReference>
<evidence type="ECO:0000313" key="1">
    <source>
        <dbReference type="EMBL" id="QYT02119.1"/>
    </source>
</evidence>
<accession>A0A8G0LIV4</accession>
<keyword evidence="2" id="KW-1185">Reference proteome</keyword>
<reference evidence="1 2" key="1">
    <citation type="journal article" date="2021" name="BMC Genomics">
        <title>Telomere-to-telomere genome assembly of asparaginase-producing Trichoderma simmonsii.</title>
        <authorList>
            <person name="Chung D."/>
            <person name="Kwon Y.M."/>
            <person name="Yang Y."/>
        </authorList>
    </citation>
    <scope>NUCLEOTIDE SEQUENCE [LARGE SCALE GENOMIC DNA]</scope>
    <source>
        <strain evidence="1 2">GH-Sj1</strain>
    </source>
</reference>
<dbReference type="EMBL" id="CP075868">
    <property type="protein sequence ID" value="QYT02119.1"/>
    <property type="molecule type" value="Genomic_DNA"/>
</dbReference>
<dbReference type="AlphaFoldDB" id="A0A8G0LIV4"/>
<sequence>MNNLSAKRYILQEQPIIDERYWRLAMLAQQFQDMGATRVKESPFRLLSPEQLHQFRHRIAAESNPEVVYDPQAIRAQQRLFYLHPSSSSNNKQR</sequence>
<organism evidence="1 2">
    <name type="scientific">Trichoderma simmonsii</name>
    <dbReference type="NCBI Taxonomy" id="1491479"/>
    <lineage>
        <taxon>Eukaryota</taxon>
        <taxon>Fungi</taxon>
        <taxon>Dikarya</taxon>
        <taxon>Ascomycota</taxon>
        <taxon>Pezizomycotina</taxon>
        <taxon>Sordariomycetes</taxon>
        <taxon>Hypocreomycetidae</taxon>
        <taxon>Hypocreales</taxon>
        <taxon>Hypocreaceae</taxon>
        <taxon>Trichoderma</taxon>
    </lineage>
</organism>
<name>A0A8G0LIV4_9HYPO</name>
<protein>
    <submittedName>
        <fullName evidence="1">Uncharacterized protein</fullName>
    </submittedName>
</protein>